<organism evidence="17 18">
    <name type="scientific">Ophiocordyceps unilateralis</name>
    <name type="common">Zombie-ant fungus</name>
    <name type="synonym">Torrubia unilateralis</name>
    <dbReference type="NCBI Taxonomy" id="268505"/>
    <lineage>
        <taxon>Eukaryota</taxon>
        <taxon>Fungi</taxon>
        <taxon>Dikarya</taxon>
        <taxon>Ascomycota</taxon>
        <taxon>Pezizomycotina</taxon>
        <taxon>Sordariomycetes</taxon>
        <taxon>Hypocreomycetidae</taxon>
        <taxon>Hypocreales</taxon>
        <taxon>Ophiocordycipitaceae</taxon>
        <taxon>Ophiocordyceps</taxon>
    </lineage>
</organism>
<reference evidence="17 18" key="2">
    <citation type="journal article" date="2017" name="Sci. Rep.">
        <title>Ant-infecting Ophiocordyceps genomes reveal a high diversity of potential behavioral manipulation genes and a possible major role for enterotoxins.</title>
        <authorList>
            <person name="de Bekker C."/>
            <person name="Ohm R.A."/>
            <person name="Evans H.C."/>
            <person name="Brachmann A."/>
            <person name="Hughes D.P."/>
        </authorList>
    </citation>
    <scope>NUCLEOTIDE SEQUENCE [LARGE SCALE GENOMIC DNA]</scope>
    <source>
        <strain evidence="17 18">SC16a</strain>
    </source>
</reference>
<dbReference type="SMART" id="SM01011">
    <property type="entry name" value="AMP_N"/>
    <property type="match status" value="1"/>
</dbReference>
<dbReference type="SUPFAM" id="SSF55920">
    <property type="entry name" value="Creatinase/aminopeptidase"/>
    <property type="match status" value="1"/>
</dbReference>
<dbReference type="GO" id="GO:0070006">
    <property type="term" value="F:metalloaminopeptidase activity"/>
    <property type="evidence" value="ECO:0007669"/>
    <property type="project" value="InterPro"/>
</dbReference>
<evidence type="ECO:0000256" key="14">
    <source>
        <dbReference type="RuleBase" id="RU000590"/>
    </source>
</evidence>
<dbReference type="EMBL" id="LAZP02000130">
    <property type="protein sequence ID" value="PFH60423.1"/>
    <property type="molecule type" value="Genomic_DNA"/>
</dbReference>
<protein>
    <recommendedName>
        <fullName evidence="5">Xaa-Pro aminopeptidase</fullName>
        <ecNumber evidence="5">3.4.11.9</ecNumber>
    </recommendedName>
    <alternativeName>
        <fullName evidence="12">Aminoacylproline aminopeptidase</fullName>
    </alternativeName>
    <alternativeName>
        <fullName evidence="13">Prolidase</fullName>
    </alternativeName>
</protein>
<evidence type="ECO:0000256" key="15">
    <source>
        <dbReference type="SAM" id="MobiDB-lite"/>
    </source>
</evidence>
<evidence type="ECO:0000256" key="2">
    <source>
        <dbReference type="ARBA" id="ARBA00001936"/>
    </source>
</evidence>
<keyword evidence="11" id="KW-0464">Manganese</keyword>
<comment type="cofactor">
    <cofactor evidence="2">
        <name>Mn(2+)</name>
        <dbReference type="ChEBI" id="CHEBI:29035"/>
    </cofactor>
</comment>
<evidence type="ECO:0000256" key="12">
    <source>
        <dbReference type="ARBA" id="ARBA00030849"/>
    </source>
</evidence>
<accession>A0A2A9PHR1</accession>
<evidence type="ECO:0000256" key="6">
    <source>
        <dbReference type="ARBA" id="ARBA00022438"/>
    </source>
</evidence>
<dbReference type="EC" id="3.4.11.9" evidence="5"/>
<gene>
    <name evidence="17" type="ORF">XA68_11011</name>
</gene>
<dbReference type="PANTHER" id="PTHR43226:SF3">
    <property type="entry name" value="XAA-PRO AMINOPEPTIDASE AN0832-RELATED"/>
    <property type="match status" value="1"/>
</dbReference>
<dbReference type="Pfam" id="PF05195">
    <property type="entry name" value="AMP_N"/>
    <property type="match status" value="1"/>
</dbReference>
<dbReference type="AlphaFoldDB" id="A0A2A9PHR1"/>
<feature type="region of interest" description="Disordered" evidence="15">
    <location>
        <begin position="1"/>
        <end position="27"/>
    </location>
</feature>
<evidence type="ECO:0000256" key="1">
    <source>
        <dbReference type="ARBA" id="ARBA00001424"/>
    </source>
</evidence>
<keyword evidence="9" id="KW-0378">Hydrolase</keyword>
<evidence type="ECO:0000256" key="13">
    <source>
        <dbReference type="ARBA" id="ARBA00032413"/>
    </source>
</evidence>
<comment type="catalytic activity">
    <reaction evidence="1">
        <text>Release of any N-terminal amino acid, including proline, that is linked to proline, even from a dipeptide or tripeptide.</text>
        <dbReference type="EC" id="3.4.11.9"/>
    </reaction>
</comment>
<dbReference type="GO" id="GO:0006508">
    <property type="term" value="P:proteolysis"/>
    <property type="evidence" value="ECO:0007669"/>
    <property type="project" value="UniProtKB-KW"/>
</dbReference>
<keyword evidence="10" id="KW-0482">Metalloprotease</keyword>
<evidence type="ECO:0000256" key="10">
    <source>
        <dbReference type="ARBA" id="ARBA00023049"/>
    </source>
</evidence>
<evidence type="ECO:0000256" key="5">
    <source>
        <dbReference type="ARBA" id="ARBA00012574"/>
    </source>
</evidence>
<reference evidence="17 18" key="1">
    <citation type="journal article" date="2015" name="BMC Genomics">
        <title>Gene expression during zombie ant biting behavior reflects the complexity underlying fungal parasitic behavioral manipulation.</title>
        <authorList>
            <person name="de Bekker C."/>
            <person name="Ohm R.A."/>
            <person name="Loreto R.G."/>
            <person name="Sebastian A."/>
            <person name="Albert I."/>
            <person name="Merrow M."/>
            <person name="Brachmann A."/>
            <person name="Hughes D.P."/>
        </authorList>
    </citation>
    <scope>NUCLEOTIDE SEQUENCE [LARGE SCALE GENOMIC DNA]</scope>
    <source>
        <strain evidence="17 18">SC16a</strain>
    </source>
</reference>
<keyword evidence="6" id="KW-0031">Aminopeptidase</keyword>
<dbReference type="InterPro" id="IPR052433">
    <property type="entry name" value="X-Pro_dipept-like"/>
</dbReference>
<dbReference type="InterPro" id="IPR007865">
    <property type="entry name" value="Aminopep_P_N"/>
</dbReference>
<keyword evidence="18" id="KW-1185">Reference proteome</keyword>
<evidence type="ECO:0000256" key="3">
    <source>
        <dbReference type="ARBA" id="ARBA00002443"/>
    </source>
</evidence>
<dbReference type="STRING" id="268505.A0A2A9PHR1"/>
<evidence type="ECO:0000259" key="16">
    <source>
        <dbReference type="SMART" id="SM01011"/>
    </source>
</evidence>
<comment type="caution">
    <text evidence="17">The sequence shown here is derived from an EMBL/GenBank/DDBJ whole genome shotgun (WGS) entry which is preliminary data.</text>
</comment>
<feature type="compositionally biased region" description="Basic and acidic residues" evidence="15">
    <location>
        <begin position="1"/>
        <end position="16"/>
    </location>
</feature>
<name>A0A2A9PHR1_OPHUN</name>
<dbReference type="Gene3D" id="3.40.350.10">
    <property type="entry name" value="Creatinase/prolidase N-terminal domain"/>
    <property type="match status" value="1"/>
</dbReference>
<dbReference type="InterPro" id="IPR029149">
    <property type="entry name" value="Creatin/AminoP/Spt16_N"/>
</dbReference>
<comment type="function">
    <text evidence="3">Catalyzes the removal of a penultimate prolyl residue from the N-termini of peptides.</text>
</comment>
<evidence type="ECO:0000256" key="11">
    <source>
        <dbReference type="ARBA" id="ARBA00023211"/>
    </source>
</evidence>
<evidence type="ECO:0000256" key="9">
    <source>
        <dbReference type="ARBA" id="ARBA00022801"/>
    </source>
</evidence>
<dbReference type="OrthoDB" id="10261878at2759"/>
<dbReference type="InterPro" id="IPR000994">
    <property type="entry name" value="Pept_M24"/>
</dbReference>
<dbReference type="Proteomes" id="UP000037136">
    <property type="component" value="Unassembled WGS sequence"/>
</dbReference>
<evidence type="ECO:0000256" key="7">
    <source>
        <dbReference type="ARBA" id="ARBA00022670"/>
    </source>
</evidence>
<keyword evidence="8 14" id="KW-0479">Metal-binding</keyword>
<evidence type="ECO:0000313" key="17">
    <source>
        <dbReference type="EMBL" id="PFH60423.1"/>
    </source>
</evidence>
<sequence length="507" mass="55019">MKRPRDRPLPEPEHMFKGPSSEPAARYPAKLHARRVATELDVSAGLVYLAGQTERQLEDSDQSVPFRQRRYFFYLAGADFPGCHVTYDVAADKLILWVPYVAPKDVLWYGSTPSPEECLRRFDVDKVGHVGDLAVYVDGFRASNPSRTVYVLHGNQMPFKNGPARSKHPVDDTSLKPAMDRARVVKTDYEIAMIRRANDISSAAHRAVASRLVHLRTEREVEAVFQASCAMRGTRTQAYPIIAGAGANAATLHYDANDQPLANCELLLLDAGCEWNCYASDVTRTLPLAGAFSPRAAAVYDVVERMQAICIKGVRPGACFRCLQLSASQVALDGLLRMGVLKGDREKIWRAGTVAAFFPHGLGHHVGLEVHDVDGGEPLLATDAAMIGGKRVTVTPEALISMMTGGDEAAAAAVEGRGGGGGKGLRPNMVVTIEPGIYFCRPYLEASFVHDQVHGRFIDADVLETFYSVGGVRIEDDILVTEDGGENLTSAPRGSELLEVLVDAAAS</sequence>
<dbReference type="PANTHER" id="PTHR43226">
    <property type="entry name" value="XAA-PRO AMINOPEPTIDASE 3"/>
    <property type="match status" value="1"/>
</dbReference>
<dbReference type="SUPFAM" id="SSF53092">
    <property type="entry name" value="Creatinase/prolidase N-terminal domain"/>
    <property type="match status" value="1"/>
</dbReference>
<evidence type="ECO:0000256" key="8">
    <source>
        <dbReference type="ARBA" id="ARBA00022723"/>
    </source>
</evidence>
<keyword evidence="7" id="KW-0645">Protease</keyword>
<dbReference type="InterPro" id="IPR036005">
    <property type="entry name" value="Creatinase/aminopeptidase-like"/>
</dbReference>
<evidence type="ECO:0000256" key="4">
    <source>
        <dbReference type="ARBA" id="ARBA00008766"/>
    </source>
</evidence>
<feature type="domain" description="Aminopeptidase P N-terminal" evidence="16">
    <location>
        <begin position="27"/>
        <end position="160"/>
    </location>
</feature>
<dbReference type="GO" id="GO:0030145">
    <property type="term" value="F:manganese ion binding"/>
    <property type="evidence" value="ECO:0007669"/>
    <property type="project" value="InterPro"/>
</dbReference>
<dbReference type="Pfam" id="PF00557">
    <property type="entry name" value="Peptidase_M24"/>
    <property type="match status" value="1"/>
</dbReference>
<dbReference type="CDD" id="cd01087">
    <property type="entry name" value="Prolidase"/>
    <property type="match status" value="1"/>
</dbReference>
<evidence type="ECO:0000313" key="18">
    <source>
        <dbReference type="Proteomes" id="UP000037136"/>
    </source>
</evidence>
<proteinExistence type="inferred from homology"/>
<dbReference type="Gene3D" id="3.90.230.10">
    <property type="entry name" value="Creatinase/methionine aminopeptidase superfamily"/>
    <property type="match status" value="1"/>
</dbReference>
<comment type="similarity">
    <text evidence="4 14">Belongs to the peptidase M24B family.</text>
</comment>
<dbReference type="PROSITE" id="PS00491">
    <property type="entry name" value="PROLINE_PEPTIDASE"/>
    <property type="match status" value="1"/>
</dbReference>
<dbReference type="InterPro" id="IPR001131">
    <property type="entry name" value="Peptidase_M24B_aminopep-P_CS"/>
</dbReference>